<evidence type="ECO:0000256" key="3">
    <source>
        <dbReference type="ARBA" id="ARBA00022691"/>
    </source>
</evidence>
<keyword evidence="1" id="KW-0489">Methyltransferase</keyword>
<evidence type="ECO:0000259" key="7">
    <source>
        <dbReference type="Pfam" id="PF08100"/>
    </source>
</evidence>
<dbReference type="SUPFAM" id="SSF46785">
    <property type="entry name" value="Winged helix' DNA-binding domain"/>
    <property type="match status" value="1"/>
</dbReference>
<dbReference type="PROSITE" id="PS51683">
    <property type="entry name" value="SAM_OMT_II"/>
    <property type="match status" value="1"/>
</dbReference>
<dbReference type="InterPro" id="IPR001077">
    <property type="entry name" value="COMT_C"/>
</dbReference>
<keyword evidence="2" id="KW-0808">Transferase</keyword>
<dbReference type="InterPro" id="IPR036388">
    <property type="entry name" value="WH-like_DNA-bd_sf"/>
</dbReference>
<dbReference type="SUPFAM" id="SSF53335">
    <property type="entry name" value="S-adenosyl-L-methionine-dependent methyltransferases"/>
    <property type="match status" value="1"/>
</dbReference>
<comment type="caution">
    <text evidence="8">The sequence shown here is derived from an EMBL/GenBank/DDBJ whole genome shotgun (WGS) entry which is preliminary data.</text>
</comment>
<feature type="domain" description="O-methyltransferase dimerisation" evidence="7">
    <location>
        <begin position="13"/>
        <end position="96"/>
    </location>
</feature>
<dbReference type="Pfam" id="PF08100">
    <property type="entry name" value="Dimerisation"/>
    <property type="match status" value="1"/>
</dbReference>
<gene>
    <name evidence="8" type="ORF">HRI_004362900</name>
</gene>
<evidence type="ECO:0000256" key="4">
    <source>
        <dbReference type="ARBA" id="ARBA00038277"/>
    </source>
</evidence>
<dbReference type="AlphaFoldDB" id="A0A9W7J2Q1"/>
<evidence type="ECO:0000313" key="9">
    <source>
        <dbReference type="Proteomes" id="UP001165190"/>
    </source>
</evidence>
<dbReference type="FunFam" id="3.40.50.150:FF:000294">
    <property type="entry name" value="O-methyltransferase family protein"/>
    <property type="match status" value="1"/>
</dbReference>
<dbReference type="Proteomes" id="UP001165190">
    <property type="component" value="Unassembled WGS sequence"/>
</dbReference>
<dbReference type="Gene3D" id="3.40.50.150">
    <property type="entry name" value="Vaccinia Virus protein VP39"/>
    <property type="match status" value="1"/>
</dbReference>
<dbReference type="InterPro" id="IPR012967">
    <property type="entry name" value="COMT_dimerisation"/>
</dbReference>
<dbReference type="InterPro" id="IPR029063">
    <property type="entry name" value="SAM-dependent_MTases_sf"/>
</dbReference>
<protein>
    <submittedName>
        <fullName evidence="8">N-acetylserotonin O-methyltransferase</fullName>
    </submittedName>
</protein>
<dbReference type="GO" id="GO:0008171">
    <property type="term" value="F:O-methyltransferase activity"/>
    <property type="evidence" value="ECO:0007669"/>
    <property type="project" value="InterPro"/>
</dbReference>
<sequence>MGDMEARADVDIWNYVFGHSKMAVVKCAIELGVADVIENHGSPMPLSKLAAALGCEQSRLHRIMRFLVHFHVFKQELIGQHSMGFSLTPLSRRLLKHGEKTMAPLILLETSPIMLGPWYSLSARVLESGNISPFEAEKGIDIWSYTEANPGYSKLFNNAMACAARRTIPAIIEGCPEVFDGVESLVDVGGGNGTSLSLLIKAFPRIRGINLDLPHVVAAAPTFDDIENVGGDMFISVPKADVALLMWVLHDWDDEECIKILKKCREAIPEEKGKVIIVGAVLDEEKKKDEQEFVRLMLDMVMMTHTSKGKERTLKEWSYVLQQSGFTRFNVKSIHAVESVIEAFP</sequence>
<evidence type="ECO:0000313" key="8">
    <source>
        <dbReference type="EMBL" id="GMJ06937.1"/>
    </source>
</evidence>
<keyword evidence="3" id="KW-0949">S-adenosyl-L-methionine</keyword>
<dbReference type="GO" id="GO:0032259">
    <property type="term" value="P:methylation"/>
    <property type="evidence" value="ECO:0007669"/>
    <property type="project" value="UniProtKB-KW"/>
</dbReference>
<accession>A0A9W7J2Q1</accession>
<comment type="similarity">
    <text evidence="4">Belongs to the class I-like SAM-binding methyltransferase superfamily. Cation-independent O-methyltransferase family.</text>
</comment>
<dbReference type="Gene3D" id="1.10.10.10">
    <property type="entry name" value="Winged helix-like DNA-binding domain superfamily/Winged helix DNA-binding domain"/>
    <property type="match status" value="1"/>
</dbReference>
<keyword evidence="9" id="KW-1185">Reference proteome</keyword>
<dbReference type="PANTHER" id="PTHR11746">
    <property type="entry name" value="O-METHYLTRANSFERASE"/>
    <property type="match status" value="1"/>
</dbReference>
<dbReference type="PIRSF" id="PIRSF005739">
    <property type="entry name" value="O-mtase"/>
    <property type="match status" value="1"/>
</dbReference>
<proteinExistence type="inferred from homology"/>
<evidence type="ECO:0000259" key="6">
    <source>
        <dbReference type="Pfam" id="PF00891"/>
    </source>
</evidence>
<dbReference type="InterPro" id="IPR016461">
    <property type="entry name" value="COMT-like"/>
</dbReference>
<evidence type="ECO:0000256" key="1">
    <source>
        <dbReference type="ARBA" id="ARBA00022603"/>
    </source>
</evidence>
<dbReference type="InterPro" id="IPR036390">
    <property type="entry name" value="WH_DNA-bd_sf"/>
</dbReference>
<feature type="domain" description="O-methyltransferase C-terminal" evidence="6">
    <location>
        <begin position="118"/>
        <end position="326"/>
    </location>
</feature>
<evidence type="ECO:0000256" key="2">
    <source>
        <dbReference type="ARBA" id="ARBA00022679"/>
    </source>
</evidence>
<dbReference type="EMBL" id="BSYR01000046">
    <property type="protein sequence ID" value="GMJ06937.1"/>
    <property type="molecule type" value="Genomic_DNA"/>
</dbReference>
<reference evidence="8" key="1">
    <citation type="submission" date="2023-05" db="EMBL/GenBank/DDBJ databases">
        <title>Genome and transcriptome analyses reveal genes involved in the formation of fine ridges on petal epidermal cells in Hibiscus trionum.</title>
        <authorList>
            <person name="Koshimizu S."/>
            <person name="Masuda S."/>
            <person name="Ishii T."/>
            <person name="Shirasu K."/>
            <person name="Hoshino A."/>
            <person name="Arita M."/>
        </authorList>
    </citation>
    <scope>NUCLEOTIDE SEQUENCE</scope>
    <source>
        <strain evidence="8">Hamamatsu line</strain>
    </source>
</reference>
<feature type="active site" description="Proton acceptor" evidence="5">
    <location>
        <position position="250"/>
    </location>
</feature>
<dbReference type="Pfam" id="PF00891">
    <property type="entry name" value="Methyltransf_2"/>
    <property type="match status" value="1"/>
</dbReference>
<name>A0A9W7J2Q1_HIBTR</name>
<organism evidence="8 9">
    <name type="scientific">Hibiscus trionum</name>
    <name type="common">Flower of an hour</name>
    <dbReference type="NCBI Taxonomy" id="183268"/>
    <lineage>
        <taxon>Eukaryota</taxon>
        <taxon>Viridiplantae</taxon>
        <taxon>Streptophyta</taxon>
        <taxon>Embryophyta</taxon>
        <taxon>Tracheophyta</taxon>
        <taxon>Spermatophyta</taxon>
        <taxon>Magnoliopsida</taxon>
        <taxon>eudicotyledons</taxon>
        <taxon>Gunneridae</taxon>
        <taxon>Pentapetalae</taxon>
        <taxon>rosids</taxon>
        <taxon>malvids</taxon>
        <taxon>Malvales</taxon>
        <taxon>Malvaceae</taxon>
        <taxon>Malvoideae</taxon>
        <taxon>Hibiscus</taxon>
    </lineage>
</organism>
<dbReference type="OrthoDB" id="1606438at2759"/>
<dbReference type="GO" id="GO:0046983">
    <property type="term" value="F:protein dimerization activity"/>
    <property type="evidence" value="ECO:0007669"/>
    <property type="project" value="InterPro"/>
</dbReference>
<evidence type="ECO:0000256" key="5">
    <source>
        <dbReference type="PIRSR" id="PIRSR005739-1"/>
    </source>
</evidence>